<keyword evidence="2" id="KW-0472">Membrane</keyword>
<dbReference type="InterPro" id="IPR015402">
    <property type="entry name" value="DUF1980"/>
</dbReference>
<dbReference type="RefSeq" id="WP_344588762.1">
    <property type="nucleotide sequence ID" value="NZ_BAAARW010000008.1"/>
</dbReference>
<feature type="domain" description="DUF1980" evidence="3">
    <location>
        <begin position="177"/>
        <end position="260"/>
    </location>
</feature>
<evidence type="ECO:0000256" key="1">
    <source>
        <dbReference type="SAM" id="MobiDB-lite"/>
    </source>
</evidence>
<reference evidence="5" key="1">
    <citation type="journal article" date="2019" name="Int. J. Syst. Evol. Microbiol.">
        <title>The Global Catalogue of Microorganisms (GCM) 10K type strain sequencing project: providing services to taxonomists for standard genome sequencing and annotation.</title>
        <authorList>
            <consortium name="The Broad Institute Genomics Platform"/>
            <consortium name="The Broad Institute Genome Sequencing Center for Infectious Disease"/>
            <person name="Wu L."/>
            <person name="Ma J."/>
        </authorList>
    </citation>
    <scope>NUCLEOTIDE SEQUENCE [LARGE SCALE GENOMIC DNA]</scope>
    <source>
        <strain evidence="5">JCM 3325</strain>
    </source>
</reference>
<keyword evidence="5" id="KW-1185">Reference proteome</keyword>
<gene>
    <name evidence="4" type="ORF">GCM10010191_23270</name>
</gene>
<accession>A0ABP5VVN9</accession>
<comment type="caution">
    <text evidence="4">The sequence shown here is derived from an EMBL/GenBank/DDBJ whole genome shotgun (WGS) entry which is preliminary data.</text>
</comment>
<protein>
    <submittedName>
        <fullName evidence="4">TIGR03943 family protein</fullName>
    </submittedName>
</protein>
<dbReference type="NCBIfam" id="TIGR03943">
    <property type="entry name" value="TIGR03943 family putative permease subunit"/>
    <property type="match status" value="1"/>
</dbReference>
<evidence type="ECO:0000259" key="3">
    <source>
        <dbReference type="Pfam" id="PF21537"/>
    </source>
</evidence>
<organism evidence="4 5">
    <name type="scientific">Actinomadura vinacea</name>
    <dbReference type="NCBI Taxonomy" id="115336"/>
    <lineage>
        <taxon>Bacteria</taxon>
        <taxon>Bacillati</taxon>
        <taxon>Actinomycetota</taxon>
        <taxon>Actinomycetes</taxon>
        <taxon>Streptosporangiales</taxon>
        <taxon>Thermomonosporaceae</taxon>
        <taxon>Actinomadura</taxon>
    </lineage>
</organism>
<evidence type="ECO:0000313" key="4">
    <source>
        <dbReference type="EMBL" id="GAA2412968.1"/>
    </source>
</evidence>
<evidence type="ECO:0000256" key="2">
    <source>
        <dbReference type="SAM" id="Phobius"/>
    </source>
</evidence>
<proteinExistence type="predicted"/>
<evidence type="ECO:0000313" key="5">
    <source>
        <dbReference type="Proteomes" id="UP001501231"/>
    </source>
</evidence>
<feature type="transmembrane region" description="Helical" evidence="2">
    <location>
        <begin position="33"/>
        <end position="54"/>
    </location>
</feature>
<keyword evidence="2" id="KW-0812">Transmembrane</keyword>
<feature type="transmembrane region" description="Helical" evidence="2">
    <location>
        <begin position="98"/>
        <end position="117"/>
    </location>
</feature>
<feature type="region of interest" description="Disordered" evidence="1">
    <location>
        <begin position="60"/>
        <end position="92"/>
    </location>
</feature>
<sequence>MTKAAQNLLLIAIGAAVLWITLATDEYLNYVKPGFRLPLLGAAVVLVVLGGAGLRREWRTAAEEEHGPRDGHGEDEHGEEGHGNDAHGHDHGGRGPRVAWLMCLPVLAIFIVAPPALGSYTASRDTGRQAQPPPPPAQGFGALPRTGAPIPMTMGEFIGRSHEAQTGQSPYLRGVPVALTGFVTPGPKGGWQVTRLKMACCAGDAVPFPVVVHGLKRPPADAWVRVVGTWRPPADGKIASGVHELQGRSVQRIEKPRKPYE</sequence>
<dbReference type="EMBL" id="BAAARW010000008">
    <property type="protein sequence ID" value="GAA2412968.1"/>
    <property type="molecule type" value="Genomic_DNA"/>
</dbReference>
<keyword evidence="2" id="KW-1133">Transmembrane helix</keyword>
<dbReference type="Proteomes" id="UP001501231">
    <property type="component" value="Unassembled WGS sequence"/>
</dbReference>
<dbReference type="Pfam" id="PF21537">
    <property type="entry name" value="DUF1980_C"/>
    <property type="match status" value="1"/>
</dbReference>
<dbReference type="InterPro" id="IPR048447">
    <property type="entry name" value="DUF1980_C"/>
</dbReference>
<name>A0ABP5VVN9_9ACTN</name>